<organism evidence="6">
    <name type="scientific">marine sediment metagenome</name>
    <dbReference type="NCBI Taxonomy" id="412755"/>
    <lineage>
        <taxon>unclassified sequences</taxon>
        <taxon>metagenomes</taxon>
        <taxon>ecological metagenomes</taxon>
    </lineage>
</organism>
<reference evidence="6" key="1">
    <citation type="journal article" date="2014" name="Front. Microbiol.">
        <title>High frequency of phylogenetically diverse reductive dehalogenase-homologous genes in deep subseafloor sedimentary metagenomes.</title>
        <authorList>
            <person name="Kawai M."/>
            <person name="Futagami T."/>
            <person name="Toyoda A."/>
            <person name="Takaki Y."/>
            <person name="Nishi S."/>
            <person name="Hori S."/>
            <person name="Arai W."/>
            <person name="Tsubouchi T."/>
            <person name="Morono Y."/>
            <person name="Uchiyama I."/>
            <person name="Ito T."/>
            <person name="Fujiyama A."/>
            <person name="Inagaki F."/>
            <person name="Takami H."/>
        </authorList>
    </citation>
    <scope>NUCLEOTIDE SEQUENCE</scope>
    <source>
        <strain evidence="6">Expedition CK06-06</strain>
    </source>
</reference>
<evidence type="ECO:0000256" key="3">
    <source>
        <dbReference type="ARBA" id="ARBA00022884"/>
    </source>
</evidence>
<keyword evidence="2" id="KW-0699">rRNA-binding</keyword>
<sequence length="91" mass="10161">MQVRAVARNVAVSPKKIRLVLEQLPGRSTTEILARLRHLPSPHARVVAKVVRSAVANAENNYQIDPRYLRVIAAYAGDAPVVKRWRARARG</sequence>
<dbReference type="EMBL" id="BARS01044469">
    <property type="protein sequence ID" value="GAG36509.1"/>
    <property type="molecule type" value="Genomic_DNA"/>
</dbReference>
<evidence type="ECO:0000256" key="5">
    <source>
        <dbReference type="ARBA" id="ARBA00023274"/>
    </source>
</evidence>
<accession>X0WZZ8</accession>
<dbReference type="CDD" id="cd00336">
    <property type="entry name" value="Ribosomal_L22"/>
    <property type="match status" value="1"/>
</dbReference>
<keyword evidence="4" id="KW-0689">Ribosomal protein</keyword>
<dbReference type="InterPro" id="IPR001063">
    <property type="entry name" value="Ribosomal_uL22"/>
</dbReference>
<dbReference type="GO" id="GO:0003735">
    <property type="term" value="F:structural constituent of ribosome"/>
    <property type="evidence" value="ECO:0007669"/>
    <property type="project" value="InterPro"/>
</dbReference>
<evidence type="ECO:0008006" key="7">
    <source>
        <dbReference type="Google" id="ProtNLM"/>
    </source>
</evidence>
<evidence type="ECO:0000256" key="1">
    <source>
        <dbReference type="ARBA" id="ARBA00009451"/>
    </source>
</evidence>
<evidence type="ECO:0000313" key="6">
    <source>
        <dbReference type="EMBL" id="GAG36509.1"/>
    </source>
</evidence>
<feature type="non-terminal residue" evidence="6">
    <location>
        <position position="91"/>
    </location>
</feature>
<dbReference type="GO" id="GO:0022625">
    <property type="term" value="C:cytosolic large ribosomal subunit"/>
    <property type="evidence" value="ECO:0007669"/>
    <property type="project" value="TreeGrafter"/>
</dbReference>
<dbReference type="GO" id="GO:0006412">
    <property type="term" value="P:translation"/>
    <property type="evidence" value="ECO:0007669"/>
    <property type="project" value="InterPro"/>
</dbReference>
<keyword evidence="3" id="KW-0694">RNA-binding</keyword>
<evidence type="ECO:0000256" key="4">
    <source>
        <dbReference type="ARBA" id="ARBA00022980"/>
    </source>
</evidence>
<dbReference type="InterPro" id="IPR047867">
    <property type="entry name" value="Ribosomal_uL22_bac/org-type"/>
</dbReference>
<keyword evidence="5" id="KW-0687">Ribonucleoprotein</keyword>
<evidence type="ECO:0000256" key="2">
    <source>
        <dbReference type="ARBA" id="ARBA00022730"/>
    </source>
</evidence>
<protein>
    <recommendedName>
        <fullName evidence="7">50S ribosomal protein L22</fullName>
    </recommendedName>
</protein>
<proteinExistence type="inferred from homology"/>
<dbReference type="InterPro" id="IPR005727">
    <property type="entry name" value="Ribosomal_uL22_bac/chlpt-type"/>
</dbReference>
<dbReference type="GO" id="GO:0019843">
    <property type="term" value="F:rRNA binding"/>
    <property type="evidence" value="ECO:0007669"/>
    <property type="project" value="UniProtKB-KW"/>
</dbReference>
<dbReference type="Gene3D" id="3.90.470.10">
    <property type="entry name" value="Ribosomal protein L22/L17"/>
    <property type="match status" value="1"/>
</dbReference>
<dbReference type="PANTHER" id="PTHR13501:SF8">
    <property type="entry name" value="LARGE RIBOSOMAL SUBUNIT PROTEIN UL22M"/>
    <property type="match status" value="1"/>
</dbReference>
<dbReference type="Pfam" id="PF00237">
    <property type="entry name" value="Ribosomal_L22"/>
    <property type="match status" value="1"/>
</dbReference>
<dbReference type="SUPFAM" id="SSF54843">
    <property type="entry name" value="Ribosomal protein L22"/>
    <property type="match status" value="1"/>
</dbReference>
<gene>
    <name evidence="6" type="ORF">S01H1_67175</name>
</gene>
<dbReference type="InterPro" id="IPR036394">
    <property type="entry name" value="Ribosomal_uL22_sf"/>
</dbReference>
<dbReference type="PANTHER" id="PTHR13501">
    <property type="entry name" value="CHLOROPLAST 50S RIBOSOMAL PROTEIN L22-RELATED"/>
    <property type="match status" value="1"/>
</dbReference>
<name>X0WZZ8_9ZZZZ</name>
<dbReference type="NCBIfam" id="TIGR01044">
    <property type="entry name" value="rplV_bact"/>
    <property type="match status" value="1"/>
</dbReference>
<comment type="similarity">
    <text evidence="1">Belongs to the universal ribosomal protein uL22 family.</text>
</comment>
<dbReference type="AlphaFoldDB" id="X0WZZ8"/>
<comment type="caution">
    <text evidence="6">The sequence shown here is derived from an EMBL/GenBank/DDBJ whole genome shotgun (WGS) entry which is preliminary data.</text>
</comment>